<reference evidence="1" key="2">
    <citation type="submission" date="2025-08" db="UniProtKB">
        <authorList>
            <consortium name="RefSeq"/>
        </authorList>
    </citation>
    <scope>IDENTIFICATION</scope>
</reference>
<sequence length="63" mass="6756">MWLSQFGVRVVPLSECAGTMYILGIVHPELPSLDKALVLSAVQGCPQLASSPLSVRLLYLLSS</sequence>
<dbReference type="AlphaFoldDB" id="A0AAJ8BWZ8"/>
<accession>A0AAJ8BWZ8</accession>
<proteinExistence type="predicted"/>
<evidence type="ECO:0000313" key="1">
    <source>
        <dbReference type="RefSeq" id="XP_059603795.1"/>
    </source>
</evidence>
<dbReference type="GeneID" id="84591186"/>
<dbReference type="VEuPathDB" id="FungiDB:An06g00790"/>
<gene>
    <name evidence="1" type="ORF">An06g00790</name>
</gene>
<dbReference type="KEGG" id="ang:An06g00790"/>
<protein>
    <submittedName>
        <fullName evidence="1">Uncharacterized protein</fullName>
    </submittedName>
</protein>
<dbReference type="RefSeq" id="XP_059603795.1">
    <property type="nucleotide sequence ID" value="XM_059748036.1"/>
</dbReference>
<reference evidence="1" key="1">
    <citation type="submission" date="2025-02" db="EMBL/GenBank/DDBJ databases">
        <authorList>
            <consortium name="NCBI Genome Project"/>
        </authorList>
    </citation>
    <scope>NUCLEOTIDE SEQUENCE</scope>
</reference>
<name>A0AAJ8BWZ8_ASPNG</name>
<organism evidence="1">
    <name type="scientific">Aspergillus niger</name>
    <dbReference type="NCBI Taxonomy" id="5061"/>
    <lineage>
        <taxon>Eukaryota</taxon>
        <taxon>Fungi</taxon>
        <taxon>Dikarya</taxon>
        <taxon>Ascomycota</taxon>
        <taxon>Pezizomycotina</taxon>
        <taxon>Eurotiomycetes</taxon>
        <taxon>Eurotiomycetidae</taxon>
        <taxon>Eurotiales</taxon>
        <taxon>Aspergillaceae</taxon>
        <taxon>Aspergillus</taxon>
        <taxon>Aspergillus subgen. Circumdati</taxon>
    </lineage>
</organism>